<evidence type="ECO:0000313" key="2">
    <source>
        <dbReference type="Proteomes" id="UP000041254"/>
    </source>
</evidence>
<protein>
    <submittedName>
        <fullName evidence="1">Uncharacterized protein</fullName>
    </submittedName>
</protein>
<organism evidence="1 2">
    <name type="scientific">Vitrella brassicaformis (strain CCMP3155)</name>
    <dbReference type="NCBI Taxonomy" id="1169540"/>
    <lineage>
        <taxon>Eukaryota</taxon>
        <taxon>Sar</taxon>
        <taxon>Alveolata</taxon>
        <taxon>Colpodellida</taxon>
        <taxon>Vitrellaceae</taxon>
        <taxon>Vitrella</taxon>
    </lineage>
</organism>
<dbReference type="Proteomes" id="UP000041254">
    <property type="component" value="Unassembled WGS sequence"/>
</dbReference>
<dbReference type="AlphaFoldDB" id="A0A0G4H1P0"/>
<name>A0A0G4H1P0_VITBC</name>
<dbReference type="EMBL" id="CDMY01000938">
    <property type="protein sequence ID" value="CEM37419.1"/>
    <property type="molecule type" value="Genomic_DNA"/>
</dbReference>
<keyword evidence="2" id="KW-1185">Reference proteome</keyword>
<reference evidence="1 2" key="1">
    <citation type="submission" date="2014-11" db="EMBL/GenBank/DDBJ databases">
        <authorList>
            <person name="Zhu J."/>
            <person name="Qi W."/>
            <person name="Song R."/>
        </authorList>
    </citation>
    <scope>NUCLEOTIDE SEQUENCE [LARGE SCALE GENOMIC DNA]</scope>
</reference>
<dbReference type="InParanoid" id="A0A0G4H1P0"/>
<evidence type="ECO:0000313" key="1">
    <source>
        <dbReference type="EMBL" id="CEM37419.1"/>
    </source>
</evidence>
<sequence>MKRSIGQSTLCGALPALAVVAIFLSVCVCEGRLVGGGSVKAAAVVRAPVAAHSRSPAFMFPETELIKVFGRLAEHDYPEGEYAAPQKRPDYVEPWALVIRPPVSPGVQRAPWDNPAEAFAWDSLFPRGEPALNKRNFAQRLRKLQFRWPLKQGSAKPEGEPEALALFNEVTRQLQYSDKAADLLELRSLIDYRLNFDEMDQNALNVVFNALSGGRYQVTLEDFEKRLAEWAKESKHTYIDYDTFRQRVIGGGQLVPWAWTTEK</sequence>
<accession>A0A0G4H1P0</accession>
<dbReference type="PhylomeDB" id="A0A0G4H1P0"/>
<proteinExistence type="predicted"/>
<dbReference type="FunCoup" id="A0A0G4H1P0">
    <property type="interactions" value="14"/>
</dbReference>
<gene>
    <name evidence="1" type="ORF">Vbra_19255</name>
</gene>
<dbReference type="VEuPathDB" id="CryptoDB:Vbra_19255"/>